<keyword evidence="3 5" id="KW-1133">Transmembrane helix</keyword>
<dbReference type="EMBL" id="RQYN01000009">
    <property type="protein sequence ID" value="RRD77381.1"/>
    <property type="molecule type" value="Genomic_DNA"/>
</dbReference>
<name>A0A3P1XNS6_TANFO</name>
<evidence type="ECO:0000256" key="4">
    <source>
        <dbReference type="ARBA" id="ARBA00023136"/>
    </source>
</evidence>
<comment type="caution">
    <text evidence="6">The sequence shown here is derived from an EMBL/GenBank/DDBJ whole genome shotgun (WGS) entry which is preliminary data.</text>
</comment>
<feature type="transmembrane region" description="Helical" evidence="5">
    <location>
        <begin position="70"/>
        <end position="90"/>
    </location>
</feature>
<evidence type="ECO:0000256" key="1">
    <source>
        <dbReference type="ARBA" id="ARBA00004141"/>
    </source>
</evidence>
<dbReference type="EMBL" id="RQYS01000038">
    <property type="protein sequence ID" value="RRD59660.1"/>
    <property type="molecule type" value="Genomic_DNA"/>
</dbReference>
<dbReference type="PANTHER" id="PTHR43847">
    <property type="entry name" value="BLL3993 PROTEIN"/>
    <property type="match status" value="1"/>
</dbReference>
<dbReference type="InterPro" id="IPR007269">
    <property type="entry name" value="ICMT_MeTrfase"/>
</dbReference>
<dbReference type="Pfam" id="PF04140">
    <property type="entry name" value="ICMT"/>
    <property type="match status" value="1"/>
</dbReference>
<dbReference type="InterPro" id="IPR052527">
    <property type="entry name" value="Metal_cation-efflux_comp"/>
</dbReference>
<dbReference type="AlphaFoldDB" id="A0A3P1XNS6"/>
<evidence type="ECO:0000313" key="6">
    <source>
        <dbReference type="EMBL" id="RRD59660.1"/>
    </source>
</evidence>
<proteinExistence type="predicted"/>
<evidence type="ECO:0000256" key="2">
    <source>
        <dbReference type="ARBA" id="ARBA00022692"/>
    </source>
</evidence>
<organism evidence="6 8">
    <name type="scientific">Tannerella forsythia</name>
    <name type="common">Bacteroides forsythus</name>
    <dbReference type="NCBI Taxonomy" id="28112"/>
    <lineage>
        <taxon>Bacteria</taxon>
        <taxon>Pseudomonadati</taxon>
        <taxon>Bacteroidota</taxon>
        <taxon>Bacteroidia</taxon>
        <taxon>Bacteroidales</taxon>
        <taxon>Tannerellaceae</taxon>
        <taxon>Tannerella</taxon>
    </lineage>
</organism>
<feature type="transmembrane region" description="Helical" evidence="5">
    <location>
        <begin position="130"/>
        <end position="156"/>
    </location>
</feature>
<evidence type="ECO:0000313" key="8">
    <source>
        <dbReference type="Proteomes" id="UP000278609"/>
    </source>
</evidence>
<dbReference type="GO" id="GO:0016020">
    <property type="term" value="C:membrane"/>
    <property type="evidence" value="ECO:0007669"/>
    <property type="project" value="UniProtKB-SubCell"/>
</dbReference>
<dbReference type="RefSeq" id="WP_124751968.1">
    <property type="nucleotide sequence ID" value="NZ_RQYN01000009.1"/>
</dbReference>
<dbReference type="Gene3D" id="1.20.120.1630">
    <property type="match status" value="1"/>
</dbReference>
<dbReference type="OrthoDB" id="5363370at2"/>
<dbReference type="Proteomes" id="UP000279860">
    <property type="component" value="Unassembled WGS sequence"/>
</dbReference>
<accession>A0A3P1XNS6</accession>
<feature type="transmembrane region" description="Helical" evidence="5">
    <location>
        <begin position="38"/>
        <end position="58"/>
    </location>
</feature>
<evidence type="ECO:0000256" key="5">
    <source>
        <dbReference type="SAM" id="Phobius"/>
    </source>
</evidence>
<evidence type="ECO:0000313" key="9">
    <source>
        <dbReference type="Proteomes" id="UP000279860"/>
    </source>
</evidence>
<protein>
    <recommendedName>
        <fullName evidence="10">Isoprenylcysteine carboxyl methyltransferase family protein</fullName>
    </recommendedName>
</protein>
<evidence type="ECO:0008006" key="10">
    <source>
        <dbReference type="Google" id="ProtNLM"/>
    </source>
</evidence>
<gene>
    <name evidence="6" type="ORF">EII40_09210</name>
    <name evidence="7" type="ORF">EII41_04125</name>
</gene>
<dbReference type="PANTHER" id="PTHR43847:SF1">
    <property type="entry name" value="BLL3993 PROTEIN"/>
    <property type="match status" value="1"/>
</dbReference>
<dbReference type="Proteomes" id="UP000278609">
    <property type="component" value="Unassembled WGS sequence"/>
</dbReference>
<evidence type="ECO:0000256" key="3">
    <source>
        <dbReference type="ARBA" id="ARBA00022989"/>
    </source>
</evidence>
<sequence>MLYIIITFAFFFALRLVSLSYSIRNEKRILQLGAVQHGAFNSLMLTLVHIVYYFSALYEAYRSGIGFNHYSAWGTAVMAFSYIMLFYVIYKLRDVWTVKVYIVPNQRIEKSFLFRVVRHPNYFLNIIPELIGVGLLCNAWYTMMIGLPVYGCFLAIRIRQEEKAMKGMWSSTKL</sequence>
<dbReference type="GO" id="GO:0004671">
    <property type="term" value="F:protein C-terminal S-isoprenylcysteine carboxyl O-methyltransferase activity"/>
    <property type="evidence" value="ECO:0007669"/>
    <property type="project" value="InterPro"/>
</dbReference>
<evidence type="ECO:0000313" key="7">
    <source>
        <dbReference type="EMBL" id="RRD77381.1"/>
    </source>
</evidence>
<reference evidence="8 9" key="1">
    <citation type="submission" date="2018-11" db="EMBL/GenBank/DDBJ databases">
        <title>Genomes From Bacteria Associated with the Canine Oral Cavity: a Test Case for Automated Genome-Based Taxonomic Assignment.</title>
        <authorList>
            <person name="Coil D.A."/>
            <person name="Jospin G."/>
            <person name="Darling A.E."/>
            <person name="Wallis C."/>
            <person name="Davis I.J."/>
            <person name="Harris S."/>
            <person name="Eisen J.A."/>
            <person name="Holcombe L.J."/>
            <person name="O'Flynn C."/>
        </authorList>
    </citation>
    <scope>NUCLEOTIDE SEQUENCE [LARGE SCALE GENOMIC DNA]</scope>
    <source>
        <strain evidence="7 9">OH1426_COT-023</strain>
        <strain evidence="6 8">OH2617_COT-023</strain>
    </source>
</reference>
<keyword evidence="2 5" id="KW-0812">Transmembrane</keyword>
<keyword evidence="4 5" id="KW-0472">Membrane</keyword>
<comment type="subcellular location">
    <subcellularLocation>
        <location evidence="1">Membrane</location>
        <topology evidence="1">Multi-pass membrane protein</topology>
    </subcellularLocation>
</comment>